<organism evidence="14 15">
    <name type="scientific">Orrella daihaiensis</name>
    <dbReference type="NCBI Taxonomy" id="2782176"/>
    <lineage>
        <taxon>Bacteria</taxon>
        <taxon>Pseudomonadati</taxon>
        <taxon>Pseudomonadota</taxon>
        <taxon>Betaproteobacteria</taxon>
        <taxon>Burkholderiales</taxon>
        <taxon>Alcaligenaceae</taxon>
        <taxon>Orrella</taxon>
    </lineage>
</organism>
<keyword evidence="2" id="KW-0479">Metal-binding</keyword>
<dbReference type="PROSITE" id="PS00198">
    <property type="entry name" value="4FE4S_FER_1"/>
    <property type="match status" value="1"/>
</dbReference>
<dbReference type="RefSeq" id="WP_243478512.1">
    <property type="nucleotide sequence ID" value="NZ_CP063982.1"/>
</dbReference>
<evidence type="ECO:0000256" key="1">
    <source>
        <dbReference type="ARBA" id="ARBA00010804"/>
    </source>
</evidence>
<dbReference type="EC" id="1.3.1.1" evidence="12"/>
<evidence type="ECO:0000313" key="15">
    <source>
        <dbReference type="Proteomes" id="UP000831607"/>
    </source>
</evidence>
<dbReference type="PROSITE" id="PS51379">
    <property type="entry name" value="4FE4S_FER_2"/>
    <property type="match status" value="2"/>
</dbReference>
<evidence type="ECO:0000256" key="9">
    <source>
        <dbReference type="ARBA" id="ARBA00048792"/>
    </source>
</evidence>
<evidence type="ECO:0000256" key="3">
    <source>
        <dbReference type="ARBA" id="ARBA00023002"/>
    </source>
</evidence>
<dbReference type="Pfam" id="PF01180">
    <property type="entry name" value="DHO_dh"/>
    <property type="match status" value="1"/>
</dbReference>
<sequence length="438" mass="47932">MADLSLEFCGIKFKSPIVIASIETTNSPEVIRECVDAGAAGMIIKTLTDIEDMARLTQNSKYAILNEKNELIKGKVNKNFVFYSRSGYSSTGFREWIPYLKELNAYANDHGSHLIGSAGGKTVQSWVDICKTIEDCGLPMVELNFGCPHPAMMPGVHGGSMIGQDPDVAAEVTARVCEAVDIPVVIKLTPDQSRVMDIARAVRDAGAAAVTATNRYTGFSVDIETGQPRLGGPAGIGGVWAKPLSLRWVHRIYNELGMPITGSNGIYDHKDVVEFIMTGAHLVQVGSVLMLKGIKHLPSIISGLSDFMDQHGYKDIESMVGIASRAAVKDYGDQFKKPRMHSEINVDTCKNPTCTICIQTCFYDALAQGEDGHVKALSDNCIGCEMCTQTCPFDSTSMHTTTDEQRGEKTYFQIPDEVFEFGKFEKNFDRGIKLSKVR</sequence>
<dbReference type="InterPro" id="IPR017900">
    <property type="entry name" value="4Fe4S_Fe_S_CS"/>
</dbReference>
<feature type="domain" description="4Fe-4S ferredoxin-type" evidence="13">
    <location>
        <begin position="340"/>
        <end position="371"/>
    </location>
</feature>
<comment type="subunit">
    <text evidence="11">Heterotetramer of 2 PreA and 2 PreT subunits.</text>
</comment>
<proteinExistence type="inferred from homology"/>
<keyword evidence="4" id="KW-0408">Iron</keyword>
<reference evidence="14 15" key="1">
    <citation type="submission" date="2020-11" db="EMBL/GenBank/DDBJ databases">
        <title>Algicoccus daihaiensis sp.nov., isolated from Daihai Lake in Inner Mongolia.</title>
        <authorList>
            <person name="Kai J."/>
        </authorList>
    </citation>
    <scope>NUCLEOTIDE SEQUENCE [LARGE SCALE GENOMIC DNA]</scope>
    <source>
        <strain evidence="15">f23</strain>
    </source>
</reference>
<dbReference type="EMBL" id="CP063982">
    <property type="protein sequence ID" value="UOD50115.1"/>
    <property type="molecule type" value="Genomic_DNA"/>
</dbReference>
<gene>
    <name evidence="14" type="ORF">DHf2319_11835</name>
</gene>
<evidence type="ECO:0000256" key="12">
    <source>
        <dbReference type="ARBA" id="ARBA00049728"/>
    </source>
</evidence>
<evidence type="ECO:0000259" key="13">
    <source>
        <dbReference type="PROSITE" id="PS51379"/>
    </source>
</evidence>
<keyword evidence="5" id="KW-0411">Iron-sulfur</keyword>
<evidence type="ECO:0000256" key="10">
    <source>
        <dbReference type="ARBA" id="ARBA00049578"/>
    </source>
</evidence>
<keyword evidence="15" id="KW-1185">Reference proteome</keyword>
<dbReference type="PANTHER" id="PTHR43073:SF2">
    <property type="entry name" value="DIHYDROPYRIMIDINE DEHYDROGENASE [NADP(+)]"/>
    <property type="match status" value="1"/>
</dbReference>
<dbReference type="Gene3D" id="3.20.20.70">
    <property type="entry name" value="Aldolase class I"/>
    <property type="match status" value="1"/>
</dbReference>
<evidence type="ECO:0000256" key="6">
    <source>
        <dbReference type="ARBA" id="ARBA00030119"/>
    </source>
</evidence>
<feature type="domain" description="4Fe-4S ferredoxin-type" evidence="13">
    <location>
        <begin position="372"/>
        <end position="401"/>
    </location>
</feature>
<evidence type="ECO:0000256" key="8">
    <source>
        <dbReference type="ARBA" id="ARBA00047685"/>
    </source>
</evidence>
<keyword evidence="3" id="KW-0560">Oxidoreductase</keyword>
<evidence type="ECO:0000313" key="14">
    <source>
        <dbReference type="EMBL" id="UOD50115.1"/>
    </source>
</evidence>
<dbReference type="SUPFAM" id="SSF54862">
    <property type="entry name" value="4Fe-4S ferredoxins"/>
    <property type="match status" value="1"/>
</dbReference>
<dbReference type="Proteomes" id="UP000831607">
    <property type="component" value="Chromosome"/>
</dbReference>
<evidence type="ECO:0000256" key="11">
    <source>
        <dbReference type="ARBA" id="ARBA00049714"/>
    </source>
</evidence>
<comment type="similarity">
    <text evidence="1">Belongs to the dihydropyrimidine dehydrogenase family.</text>
</comment>
<dbReference type="PANTHER" id="PTHR43073">
    <property type="entry name" value="DIHYDROPYRIMIDINE DEHYDROGENASE [NADP(+)]"/>
    <property type="match status" value="1"/>
</dbReference>
<protein>
    <recommendedName>
        <fullName evidence="12">dihydrouracil dehydrogenase (NAD(+))</fullName>
        <ecNumber evidence="12">1.3.1.1</ecNumber>
    </recommendedName>
    <alternativeName>
        <fullName evidence="7">Dihydrothymine dehydrogenase</fullName>
    </alternativeName>
    <alternativeName>
        <fullName evidence="6">Dihydrouracil dehydrogenase</fullName>
    </alternativeName>
</protein>
<dbReference type="InterPro" id="IPR013785">
    <property type="entry name" value="Aldolase_TIM"/>
</dbReference>
<dbReference type="SUPFAM" id="SSF51395">
    <property type="entry name" value="FMN-linked oxidoreductases"/>
    <property type="match status" value="1"/>
</dbReference>
<evidence type="ECO:0000256" key="2">
    <source>
        <dbReference type="ARBA" id="ARBA00022723"/>
    </source>
</evidence>
<evidence type="ECO:0000256" key="5">
    <source>
        <dbReference type="ARBA" id="ARBA00023014"/>
    </source>
</evidence>
<evidence type="ECO:0000256" key="7">
    <source>
        <dbReference type="ARBA" id="ARBA00032722"/>
    </source>
</evidence>
<dbReference type="Gene3D" id="3.30.70.20">
    <property type="match status" value="1"/>
</dbReference>
<dbReference type="InterPro" id="IPR017896">
    <property type="entry name" value="4Fe4S_Fe-S-bd"/>
</dbReference>
<dbReference type="InterPro" id="IPR005720">
    <property type="entry name" value="Dihydroorotate_DH_cat"/>
</dbReference>
<evidence type="ECO:0000256" key="4">
    <source>
        <dbReference type="ARBA" id="ARBA00023004"/>
    </source>
</evidence>
<comment type="catalytic activity">
    <reaction evidence="8">
        <text>5,6-dihydrothymine + NAD(+) = thymine + NADH + H(+)</text>
        <dbReference type="Rhea" id="RHEA:28791"/>
        <dbReference type="ChEBI" id="CHEBI:15378"/>
        <dbReference type="ChEBI" id="CHEBI:17821"/>
        <dbReference type="ChEBI" id="CHEBI:27468"/>
        <dbReference type="ChEBI" id="CHEBI:57540"/>
        <dbReference type="ChEBI" id="CHEBI:57945"/>
        <dbReference type="EC" id="1.3.1.1"/>
    </reaction>
</comment>
<comment type="function">
    <text evidence="10">Involved in pyrimidine base degradation. Catalyzes physiologically the reduction of uracil to 5,6-dihydrouracil (DHU) by using NADH as a specific cosubstrate. It also catalyzes the reverse reaction and the reduction of thymine to 5,6-dihydrothymine (DHT).</text>
</comment>
<name>A0ABY4AIJ0_9BURK</name>
<comment type="catalytic activity">
    <reaction evidence="9">
        <text>5,6-dihydrouracil + NAD(+) = uracil + NADH + H(+)</text>
        <dbReference type="Rhea" id="RHEA:20189"/>
        <dbReference type="ChEBI" id="CHEBI:15378"/>
        <dbReference type="ChEBI" id="CHEBI:15901"/>
        <dbReference type="ChEBI" id="CHEBI:17568"/>
        <dbReference type="ChEBI" id="CHEBI:57540"/>
        <dbReference type="ChEBI" id="CHEBI:57945"/>
        <dbReference type="EC" id="1.3.1.1"/>
    </reaction>
</comment>
<accession>A0ABY4AIJ0</accession>